<keyword evidence="3" id="KW-1185">Reference proteome</keyword>
<dbReference type="Proteomes" id="UP001146453">
    <property type="component" value="Unassembled WGS sequence"/>
</dbReference>
<dbReference type="CDD" id="cd02956">
    <property type="entry name" value="ybbN"/>
    <property type="match status" value="1"/>
</dbReference>
<dbReference type="SUPFAM" id="SSF52833">
    <property type="entry name" value="Thioredoxin-like"/>
    <property type="match status" value="1"/>
</dbReference>
<dbReference type="InterPro" id="IPR013766">
    <property type="entry name" value="Thioredoxin_domain"/>
</dbReference>
<evidence type="ECO:0000313" key="2">
    <source>
        <dbReference type="EMBL" id="MCZ9292223.1"/>
    </source>
</evidence>
<dbReference type="Gene3D" id="1.25.40.10">
    <property type="entry name" value="Tetratricopeptide repeat domain"/>
    <property type="match status" value="1"/>
</dbReference>
<dbReference type="InterPro" id="IPR036249">
    <property type="entry name" value="Thioredoxin-like_sf"/>
</dbReference>
<organism evidence="2 3">
    <name type="scientific">Corynebacterium lehmanniae</name>
    <dbReference type="NCBI Taxonomy" id="2913497"/>
    <lineage>
        <taxon>Bacteria</taxon>
        <taxon>Bacillati</taxon>
        <taxon>Actinomycetota</taxon>
        <taxon>Actinomycetes</taxon>
        <taxon>Mycobacteriales</taxon>
        <taxon>Corynebacteriaceae</taxon>
        <taxon>Corynebacterium</taxon>
    </lineage>
</organism>
<evidence type="ECO:0000313" key="3">
    <source>
        <dbReference type="Proteomes" id="UP001146453"/>
    </source>
</evidence>
<dbReference type="Pfam" id="PF00085">
    <property type="entry name" value="Thioredoxin"/>
    <property type="match status" value="1"/>
</dbReference>
<dbReference type="Pfam" id="PF14561">
    <property type="entry name" value="TPR_20"/>
    <property type="match status" value="1"/>
</dbReference>
<evidence type="ECO:0000259" key="1">
    <source>
        <dbReference type="Pfam" id="PF00085"/>
    </source>
</evidence>
<accession>A0ABT4R9M1</accession>
<feature type="domain" description="Thioredoxin" evidence="1">
    <location>
        <begin position="64"/>
        <end position="130"/>
    </location>
</feature>
<dbReference type="RefSeq" id="WP_269952550.1">
    <property type="nucleotide sequence ID" value="NZ_JAKMUR010000016.1"/>
</dbReference>
<dbReference type="EMBL" id="JAKMUR010000016">
    <property type="protein sequence ID" value="MCZ9292223.1"/>
    <property type="molecule type" value="Genomic_DNA"/>
</dbReference>
<reference evidence="2" key="1">
    <citation type="submission" date="2022-02" db="EMBL/GenBank/DDBJ databases">
        <title>Corynebacterium sp. from urogenital microbiome.</title>
        <authorList>
            <person name="Cappelli E.A."/>
            <person name="Ribeiro T.G."/>
            <person name="Peixe L."/>
        </authorList>
    </citation>
    <scope>NUCLEOTIDE SEQUENCE</scope>
    <source>
        <strain evidence="2">C8Ua_144</strain>
    </source>
</reference>
<sequence>MTNPQFTGGAIDLGALADRNDEAQGGFEPFITVTEANVEKDIFERSMQIPVVLLIGTPRSPDSESLKAQFEKLAAGQRAFLVGYLDADATPQVAQAMGVRVLPTVVALAGGRPVANFEGNQPTDELEQWVGALVSQVGPQLQGLADDTTPAEDTEDPRLDRATEALNAGDFDAATAVYDEILADDPTNADIKQAKATVAVLKRVQGQGEPEGDVEKLLWLADKEFVAGQPEAAFDRLLEHVKAEPRAKERLLELLTLLEPGDPRVIAARTRLASALF</sequence>
<dbReference type="InterPro" id="IPR011990">
    <property type="entry name" value="TPR-like_helical_dom_sf"/>
</dbReference>
<comment type="caution">
    <text evidence="2">The sequence shown here is derived from an EMBL/GenBank/DDBJ whole genome shotgun (WGS) entry which is preliminary data.</text>
</comment>
<proteinExistence type="predicted"/>
<gene>
    <name evidence="2" type="ORF">L8U61_08755</name>
</gene>
<protein>
    <submittedName>
        <fullName evidence="2">Tetratricopeptide repeat protein</fullName>
    </submittedName>
</protein>
<name>A0ABT4R9M1_9CORY</name>
<dbReference type="Gene3D" id="3.40.30.10">
    <property type="entry name" value="Glutaredoxin"/>
    <property type="match status" value="1"/>
</dbReference>